<organism evidence="2 3">
    <name type="scientific">Triparma retinervis</name>
    <dbReference type="NCBI Taxonomy" id="2557542"/>
    <lineage>
        <taxon>Eukaryota</taxon>
        <taxon>Sar</taxon>
        <taxon>Stramenopiles</taxon>
        <taxon>Ochrophyta</taxon>
        <taxon>Bolidophyceae</taxon>
        <taxon>Parmales</taxon>
        <taxon>Triparmaceae</taxon>
        <taxon>Triparma</taxon>
    </lineage>
</organism>
<dbReference type="OrthoDB" id="206528at2759"/>
<evidence type="ECO:0000256" key="1">
    <source>
        <dbReference type="SAM" id="MobiDB-lite"/>
    </source>
</evidence>
<name>A0A9W6Z5J4_9STRA</name>
<evidence type="ECO:0000313" key="3">
    <source>
        <dbReference type="Proteomes" id="UP001165082"/>
    </source>
</evidence>
<proteinExistence type="predicted"/>
<evidence type="ECO:0000313" key="2">
    <source>
        <dbReference type="EMBL" id="GMH48552.1"/>
    </source>
</evidence>
<dbReference type="Proteomes" id="UP001165082">
    <property type="component" value="Unassembled WGS sequence"/>
</dbReference>
<comment type="caution">
    <text evidence="2">The sequence shown here is derived from an EMBL/GenBank/DDBJ whole genome shotgun (WGS) entry which is preliminary data.</text>
</comment>
<sequence length="350" mass="37391">MGAGASSQTPTPSVSLALYDVLHPLSSSPSVTDSDVRIQISSSSAVIKDAIQFKEGEDFVKIIRDTYGNGGTTTGGGGAFPLEDVLRNIITNVARPPGVGTRTPSGGEDLTGNQEGRSEFTDPRYPVENVGVPRPSSEGEDSTGPHSGWSEFTDPRYPVENVGVPRPSSEGEDSTGPHSGWSEFTSPRHLVSHIPGWSTSRARPSGLTPLEKCVKDSSYDLGHLIISKLDPDLAANAAENVHLKVGSKGSASLATLLHLSLPSNSPHAWAKAGRLDMLQLHHALLGPSFDWLSKDGFDGTPLYYACHSGYKAPGGGGDLVRWLMGRGEYGEDELRRCRDGWFTNFPPHLH</sequence>
<protein>
    <submittedName>
        <fullName evidence="2">Uncharacterized protein</fullName>
    </submittedName>
</protein>
<keyword evidence="3" id="KW-1185">Reference proteome</keyword>
<feature type="region of interest" description="Disordered" evidence="1">
    <location>
        <begin position="93"/>
        <end position="186"/>
    </location>
</feature>
<dbReference type="AlphaFoldDB" id="A0A9W6Z5J4"/>
<reference evidence="2" key="1">
    <citation type="submission" date="2022-07" db="EMBL/GenBank/DDBJ databases">
        <title>Genome analysis of Parmales, a sister group of diatoms, reveals the evolutionary specialization of diatoms from phago-mixotrophs to photoautotrophs.</title>
        <authorList>
            <person name="Ban H."/>
            <person name="Sato S."/>
            <person name="Yoshikawa S."/>
            <person name="Kazumasa Y."/>
            <person name="Nakamura Y."/>
            <person name="Ichinomiya M."/>
            <person name="Saitoh K."/>
            <person name="Sato N."/>
            <person name="Blanc-Mathieu R."/>
            <person name="Endo H."/>
            <person name="Kuwata A."/>
            <person name="Ogata H."/>
        </authorList>
    </citation>
    <scope>NUCLEOTIDE SEQUENCE</scope>
</reference>
<dbReference type="EMBL" id="BRXZ01005698">
    <property type="protein sequence ID" value="GMH48552.1"/>
    <property type="molecule type" value="Genomic_DNA"/>
</dbReference>
<gene>
    <name evidence="2" type="ORF">TrRE_jg1447</name>
</gene>
<accession>A0A9W6Z5J4</accession>